<dbReference type="Pfam" id="PF07690">
    <property type="entry name" value="MFS_1"/>
    <property type="match status" value="1"/>
</dbReference>
<dbReference type="SUPFAM" id="SSF103473">
    <property type="entry name" value="MFS general substrate transporter"/>
    <property type="match status" value="1"/>
</dbReference>
<keyword evidence="2 6" id="KW-0812">Transmembrane</keyword>
<dbReference type="Gene3D" id="1.20.1250.20">
    <property type="entry name" value="MFS general substrate transporter like domains"/>
    <property type="match status" value="2"/>
</dbReference>
<evidence type="ECO:0000259" key="7">
    <source>
        <dbReference type="PROSITE" id="PS50850"/>
    </source>
</evidence>
<keyword evidence="3 6" id="KW-1133">Transmembrane helix</keyword>
<evidence type="ECO:0000256" key="2">
    <source>
        <dbReference type="ARBA" id="ARBA00022692"/>
    </source>
</evidence>
<keyword evidence="4 6" id="KW-0472">Membrane</keyword>
<dbReference type="InterPro" id="IPR020846">
    <property type="entry name" value="MFS_dom"/>
</dbReference>
<evidence type="ECO:0000256" key="1">
    <source>
        <dbReference type="ARBA" id="ARBA00004141"/>
    </source>
</evidence>
<evidence type="ECO:0000313" key="8">
    <source>
        <dbReference type="EMBL" id="MBW52914.1"/>
    </source>
</evidence>
<dbReference type="GO" id="GO:0016020">
    <property type="term" value="C:membrane"/>
    <property type="evidence" value="ECO:0007669"/>
    <property type="project" value="UniProtKB-SubCell"/>
</dbReference>
<comment type="subcellular location">
    <subcellularLocation>
        <location evidence="1">Membrane</location>
        <topology evidence="1">Multi-pass membrane protein</topology>
    </subcellularLocation>
</comment>
<dbReference type="AlphaFoldDB" id="A0A2M4BIT4"/>
<evidence type="ECO:0000256" key="4">
    <source>
        <dbReference type="ARBA" id="ARBA00023136"/>
    </source>
</evidence>
<feature type="transmembrane region" description="Helical" evidence="6">
    <location>
        <begin position="154"/>
        <end position="175"/>
    </location>
</feature>
<feature type="transmembrane region" description="Helical" evidence="6">
    <location>
        <begin position="123"/>
        <end position="147"/>
    </location>
</feature>
<feature type="transmembrane region" description="Helical" evidence="6">
    <location>
        <begin position="408"/>
        <end position="427"/>
    </location>
</feature>
<dbReference type="GO" id="GO:0022857">
    <property type="term" value="F:transmembrane transporter activity"/>
    <property type="evidence" value="ECO:0007669"/>
    <property type="project" value="InterPro"/>
</dbReference>
<dbReference type="InterPro" id="IPR036259">
    <property type="entry name" value="MFS_trans_sf"/>
</dbReference>
<feature type="domain" description="Major facilitator superfamily (MFS) profile" evidence="7">
    <location>
        <begin position="51"/>
        <end position="557"/>
    </location>
</feature>
<evidence type="ECO:0000256" key="6">
    <source>
        <dbReference type="SAM" id="Phobius"/>
    </source>
</evidence>
<feature type="transmembrane region" description="Helical" evidence="6">
    <location>
        <begin position="217"/>
        <end position="241"/>
    </location>
</feature>
<sequence length="569" mass="61966">MRYRPQQQHRMSTTYPNAPIGIRVISYLSAKLCPRWQINRALWFKCSVLGLTYLAYTCYHMTRKPLSVVKSVLHRNCSGVTLPPEFSNGVSPDGVGADGGGPVPPNDSTWCDYPPFDAPDFNALLGTLDSAFLFSYAIAMFAAGFVAERVSLRYFLALGMALSGVFCYLFGMAKVYDVHTIWYFVFVQAMAGMFQTTGWPGVVTVVGRWFGKSKRGLIFGIWNSHTSIGNILGVMIAAHYVERDWSLSFIVPGFLMGMVGFILFLFLVERPDIVDCQEKVGDHRQRTGASGGGAAGGPSSGRGWGEVDAGDVEDVPGVSTEQDNVSTRSLRGSYYSNSEINERTPIIGSINREPARDRVIGFYDALRIPGVLQFSFSLFFSKLVNYTFLFWLPFYIQSSSSMGPELSAHVSTVFDIGGIIGAIAAGMMSDASGKPATTCTAMMVIAAPLLLVYRYWGNVSLPLNILILLLVGLVVNGPYALITTSVSAELGQHSSLNGNAKALATVTAIIDGTGSVGAAIGPLLAGMFYNWDNVFYMLVAADLLALWLLMGIVRRELSRRNANLNVRIE</sequence>
<feature type="transmembrane region" description="Helical" evidence="6">
    <location>
        <begin position="462"/>
        <end position="482"/>
    </location>
</feature>
<feature type="transmembrane region" description="Helical" evidence="6">
    <location>
        <begin position="247"/>
        <end position="268"/>
    </location>
</feature>
<protein>
    <submittedName>
        <fullName evidence="8">Putative permease of the major facilitator superfamily protein</fullName>
    </submittedName>
</protein>
<accession>A0A2M4BIT4</accession>
<reference evidence="8" key="1">
    <citation type="submission" date="2018-01" db="EMBL/GenBank/DDBJ databases">
        <title>An insight into the sialome of Amazonian anophelines.</title>
        <authorList>
            <person name="Ribeiro J.M."/>
            <person name="Scarpassa V."/>
            <person name="Calvo E."/>
        </authorList>
    </citation>
    <scope>NUCLEOTIDE SEQUENCE</scope>
    <source>
        <tissue evidence="8">Salivary glands</tissue>
    </source>
</reference>
<feature type="transmembrane region" description="Helical" evidence="6">
    <location>
        <begin position="42"/>
        <end position="62"/>
    </location>
</feature>
<feature type="transmembrane region" description="Helical" evidence="6">
    <location>
        <begin position="534"/>
        <end position="553"/>
    </location>
</feature>
<dbReference type="PROSITE" id="PS50850">
    <property type="entry name" value="MFS"/>
    <property type="match status" value="1"/>
</dbReference>
<evidence type="ECO:0000256" key="5">
    <source>
        <dbReference type="SAM" id="MobiDB-lite"/>
    </source>
</evidence>
<feature type="transmembrane region" description="Helical" evidence="6">
    <location>
        <begin position="503"/>
        <end position="528"/>
    </location>
</feature>
<dbReference type="PANTHER" id="PTHR43184">
    <property type="entry name" value="MAJOR FACILITATOR SUPERFAMILY TRANSPORTER 16, ISOFORM B"/>
    <property type="match status" value="1"/>
</dbReference>
<dbReference type="PANTHER" id="PTHR43184:SF12">
    <property type="entry name" value="SUGAR PHOSPHATE EXCHANGER 3"/>
    <property type="match status" value="1"/>
</dbReference>
<proteinExistence type="predicted"/>
<dbReference type="InterPro" id="IPR011701">
    <property type="entry name" value="MFS"/>
</dbReference>
<organism evidence="8">
    <name type="scientific">Anopheles marajoara</name>
    <dbReference type="NCBI Taxonomy" id="58244"/>
    <lineage>
        <taxon>Eukaryota</taxon>
        <taxon>Metazoa</taxon>
        <taxon>Ecdysozoa</taxon>
        <taxon>Arthropoda</taxon>
        <taxon>Hexapoda</taxon>
        <taxon>Insecta</taxon>
        <taxon>Pterygota</taxon>
        <taxon>Neoptera</taxon>
        <taxon>Endopterygota</taxon>
        <taxon>Diptera</taxon>
        <taxon>Nematocera</taxon>
        <taxon>Culicoidea</taxon>
        <taxon>Culicidae</taxon>
        <taxon>Anophelinae</taxon>
        <taxon>Anopheles</taxon>
    </lineage>
</organism>
<feature type="region of interest" description="Disordered" evidence="5">
    <location>
        <begin position="283"/>
        <end position="303"/>
    </location>
</feature>
<feature type="compositionally biased region" description="Gly residues" evidence="5">
    <location>
        <begin position="289"/>
        <end position="303"/>
    </location>
</feature>
<feature type="transmembrane region" description="Helical" evidence="6">
    <location>
        <begin position="439"/>
        <end position="456"/>
    </location>
</feature>
<feature type="transmembrane region" description="Helical" evidence="6">
    <location>
        <begin position="181"/>
        <end position="205"/>
    </location>
</feature>
<evidence type="ECO:0000256" key="3">
    <source>
        <dbReference type="ARBA" id="ARBA00022989"/>
    </source>
</evidence>
<name>A0A2M4BIT4_9DIPT</name>
<dbReference type="EMBL" id="GGFJ01003773">
    <property type="protein sequence ID" value="MBW52914.1"/>
    <property type="molecule type" value="Transcribed_RNA"/>
</dbReference>
<feature type="transmembrane region" description="Helical" evidence="6">
    <location>
        <begin position="376"/>
        <end position="396"/>
    </location>
</feature>